<organism evidence="9 10">
    <name type="scientific">Okeanomitos corallinicola TIOX110</name>
    <dbReference type="NCBI Taxonomy" id="3133117"/>
    <lineage>
        <taxon>Bacteria</taxon>
        <taxon>Bacillati</taxon>
        <taxon>Cyanobacteriota</taxon>
        <taxon>Cyanophyceae</taxon>
        <taxon>Nostocales</taxon>
        <taxon>Aphanizomenonaceae</taxon>
        <taxon>Okeanomitos</taxon>
    </lineage>
</organism>
<keyword evidence="6" id="KW-0472">Membrane</keyword>
<dbReference type="PANTHER" id="PTHR34011">
    <property type="entry name" value="PHYCOBILISOME 32.1 KDA LINKER POLYPEPTIDE, PHYCOCYANIN-ASSOCIATED, ROD 2-RELATED"/>
    <property type="match status" value="1"/>
</dbReference>
<dbReference type="InterPro" id="IPR001297">
    <property type="entry name" value="PBS_linker_dom"/>
</dbReference>
<keyword evidence="4 7" id="KW-0605">Phycobilisome</keyword>
<protein>
    <submittedName>
        <fullName evidence="9">Phycobilisome rod-core linker polypeptide</fullName>
    </submittedName>
</protein>
<dbReference type="Gene3D" id="1.10.3130.20">
    <property type="entry name" value="Phycobilisome linker domain"/>
    <property type="match status" value="1"/>
</dbReference>
<keyword evidence="3" id="KW-0042">Antenna complex</keyword>
<gene>
    <name evidence="9" type="ORF">WJM97_14370</name>
</gene>
<evidence type="ECO:0000256" key="4">
    <source>
        <dbReference type="ARBA" id="ARBA00022738"/>
    </source>
</evidence>
<evidence type="ECO:0000256" key="3">
    <source>
        <dbReference type="ARBA" id="ARBA00022549"/>
    </source>
</evidence>
<proteinExistence type="inferred from homology"/>
<evidence type="ECO:0000256" key="1">
    <source>
        <dbReference type="ARBA" id="ARBA00004308"/>
    </source>
</evidence>
<keyword evidence="10" id="KW-1185">Reference proteome</keyword>
<name>A0ABZ2UQ65_9CYAN</name>
<dbReference type="Pfam" id="PF00427">
    <property type="entry name" value="PBS_linker_poly"/>
    <property type="match status" value="1"/>
</dbReference>
<keyword evidence="2" id="KW-0602">Photosynthesis</keyword>
<dbReference type="InterPro" id="IPR016470">
    <property type="entry name" value="Phycobilisome"/>
</dbReference>
<reference evidence="9 10" key="1">
    <citation type="submission" date="2024-04" db="EMBL/GenBank/DDBJ databases">
        <title>Okeanomitos corallinicola gen. &amp; sp. nov. (Nostocales, Cyanobacteria), a new toxic marine heterocyst-forming cyanobacterium from a coral reef.</title>
        <authorList>
            <person name="Li H."/>
            <person name="Li R."/>
            <person name="Kang J."/>
            <person name="Hii K.S."/>
            <person name="Mohamed H.F."/>
            <person name="Xu X."/>
            <person name="Luo Z."/>
        </authorList>
    </citation>
    <scope>NUCLEOTIDE SEQUENCE [LARGE SCALE GENOMIC DNA]</scope>
    <source>
        <strain evidence="9 10">TIOX110</strain>
    </source>
</reference>
<dbReference type="InterPro" id="IPR038255">
    <property type="entry name" value="PBS_linker_sf"/>
</dbReference>
<evidence type="ECO:0000256" key="6">
    <source>
        <dbReference type="ARBA" id="ARBA00023136"/>
    </source>
</evidence>
<comment type="similarity">
    <text evidence="7">Belongs to the phycobilisome linker protein family.</text>
</comment>
<dbReference type="Proteomes" id="UP001483337">
    <property type="component" value="Chromosome"/>
</dbReference>
<evidence type="ECO:0000256" key="5">
    <source>
        <dbReference type="ARBA" id="ARBA00023078"/>
    </source>
</evidence>
<dbReference type="PROSITE" id="PS51445">
    <property type="entry name" value="PBS_LINKER"/>
    <property type="match status" value="1"/>
</dbReference>
<evidence type="ECO:0000259" key="8">
    <source>
        <dbReference type="PROSITE" id="PS51445"/>
    </source>
</evidence>
<evidence type="ECO:0000313" key="10">
    <source>
        <dbReference type="Proteomes" id="UP001483337"/>
    </source>
</evidence>
<feature type="domain" description="PBS-linker" evidence="8">
    <location>
        <begin position="11"/>
        <end position="191"/>
    </location>
</feature>
<evidence type="ECO:0000256" key="2">
    <source>
        <dbReference type="ARBA" id="ARBA00022531"/>
    </source>
</evidence>
<comment type="subcellular location">
    <subcellularLocation>
        <location evidence="1">Endomembrane system</location>
    </subcellularLocation>
</comment>
<sequence length="253" mass="28910">MALPLLQYKPTTQNNRVSSFGVADQNEDTPYVYRVEDVSSYTDIQGIIWASYRQVFSEHEILKFNRQGTLESQLKNGSLSVKDFIRGLAKSEAFYRLVVSVNNNYRLVDIVLKRLLGRSAYNKEEEIAWSIVIGTKGFSGFVDALVDSEEYDQSFGDNTVPYQRKRMEGRPYNLVTPRYGVDFQETAGTVRTDWRFVLENFYTAKAKTKRLQEGDPSKYADMAASLSGKGNYAQKISAFDIDYLNAVPYRGKR</sequence>
<dbReference type="RefSeq" id="WP_353929494.1">
    <property type="nucleotide sequence ID" value="NZ_CP150886.1"/>
</dbReference>
<evidence type="ECO:0000313" key="9">
    <source>
        <dbReference type="EMBL" id="WZB86580.1"/>
    </source>
</evidence>
<evidence type="ECO:0000256" key="7">
    <source>
        <dbReference type="PROSITE-ProRule" id="PRU00775"/>
    </source>
</evidence>
<dbReference type="PIRSF" id="PIRSF005898">
    <property type="entry name" value="Phycobilisome_CpeC/CpcI"/>
    <property type="match status" value="1"/>
</dbReference>
<accession>A0ABZ2UQ65</accession>
<dbReference type="EMBL" id="CP150886">
    <property type="protein sequence ID" value="WZB86580.1"/>
    <property type="molecule type" value="Genomic_DNA"/>
</dbReference>
<keyword evidence="5" id="KW-0793">Thylakoid</keyword>